<evidence type="ECO:0000259" key="1">
    <source>
        <dbReference type="Pfam" id="PF10172"/>
    </source>
</evidence>
<organism evidence="2 3">
    <name type="scientific">Acyrthosiphon pisum</name>
    <name type="common">Pea aphid</name>
    <dbReference type="NCBI Taxonomy" id="7029"/>
    <lineage>
        <taxon>Eukaryota</taxon>
        <taxon>Metazoa</taxon>
        <taxon>Ecdysozoa</taxon>
        <taxon>Arthropoda</taxon>
        <taxon>Hexapoda</taxon>
        <taxon>Insecta</taxon>
        <taxon>Pterygota</taxon>
        <taxon>Neoptera</taxon>
        <taxon>Paraneoptera</taxon>
        <taxon>Hemiptera</taxon>
        <taxon>Sternorrhyncha</taxon>
        <taxon>Aphidomorpha</taxon>
        <taxon>Aphidoidea</taxon>
        <taxon>Aphididae</taxon>
        <taxon>Macrosiphini</taxon>
        <taxon>Acyrthosiphon</taxon>
    </lineage>
</organism>
<evidence type="ECO:0000313" key="3">
    <source>
        <dbReference type="Proteomes" id="UP000007819"/>
    </source>
</evidence>
<keyword evidence="3" id="KW-1185">Reference proteome</keyword>
<dbReference type="RefSeq" id="XP_029347992.1">
    <property type="nucleotide sequence ID" value="XM_029492132.1"/>
</dbReference>
<feature type="domain" description="DET1- and DDB1-associated protein 1" evidence="1">
    <location>
        <begin position="5"/>
        <end position="47"/>
    </location>
</feature>
<name>A0A8R2JUW1_ACYPI</name>
<sequence>MSIDEFLDGLPSYNERNFSRFISKSSEKFPAFITTEEPYIPDEQIIVNVCTFYVPLPFSNIQRDRKRRAGLNQLANIENVLE</sequence>
<dbReference type="EnsemblMetazoa" id="XM_029492132.1">
    <property type="protein sequence ID" value="XP_029347992.1"/>
    <property type="gene ID" value="LOC115034733"/>
</dbReference>
<reference evidence="3" key="1">
    <citation type="submission" date="2010-06" db="EMBL/GenBank/DDBJ databases">
        <authorList>
            <person name="Jiang H."/>
            <person name="Abraham K."/>
            <person name="Ali S."/>
            <person name="Alsbrooks S.L."/>
            <person name="Anim B.N."/>
            <person name="Anosike U.S."/>
            <person name="Attaway T."/>
            <person name="Bandaranaike D.P."/>
            <person name="Battles P.K."/>
            <person name="Bell S.N."/>
            <person name="Bell A.V."/>
            <person name="Beltran B."/>
            <person name="Bickham C."/>
            <person name="Bustamante Y."/>
            <person name="Caleb T."/>
            <person name="Canada A."/>
            <person name="Cardenas V."/>
            <person name="Carter K."/>
            <person name="Chacko J."/>
            <person name="Chandrabose M.N."/>
            <person name="Chavez D."/>
            <person name="Chavez A."/>
            <person name="Chen L."/>
            <person name="Chu H.-S."/>
            <person name="Claassen K.J."/>
            <person name="Cockrell R."/>
            <person name="Collins M."/>
            <person name="Cooper J.A."/>
            <person name="Cree A."/>
            <person name="Curry S.M."/>
            <person name="Da Y."/>
            <person name="Dao M.D."/>
            <person name="Das B."/>
            <person name="Davila M.-L."/>
            <person name="Davy-Carroll L."/>
            <person name="Denson S."/>
            <person name="Dinh H."/>
            <person name="Ebong V.E."/>
            <person name="Edwards J.R."/>
            <person name="Egan A."/>
            <person name="El-Daye J."/>
            <person name="Escobedo L."/>
            <person name="Fernandez S."/>
            <person name="Fernando P.R."/>
            <person name="Flagg N."/>
            <person name="Forbes L.D."/>
            <person name="Fowler R.G."/>
            <person name="Fu Q."/>
            <person name="Gabisi R.A."/>
            <person name="Ganer J."/>
            <person name="Garbino Pronczuk A."/>
            <person name="Garcia R.M."/>
            <person name="Garner T."/>
            <person name="Garrett T.E."/>
            <person name="Gonzalez D.A."/>
            <person name="Hamid H."/>
            <person name="Hawkins E.S."/>
            <person name="Hirani K."/>
            <person name="Hogues M.E."/>
            <person name="Hollins B."/>
            <person name="Hsiao C.-H."/>
            <person name="Jabil R."/>
            <person name="James M.L."/>
            <person name="Jhangiani S.N."/>
            <person name="Johnson B."/>
            <person name="Johnson Q."/>
            <person name="Joshi V."/>
            <person name="Kalu J.B."/>
            <person name="Kam C."/>
            <person name="Kashfia A."/>
            <person name="Keebler J."/>
            <person name="Kisamo H."/>
            <person name="Kovar C.L."/>
            <person name="Lago L.A."/>
            <person name="Lai C.-Y."/>
            <person name="Laidlaw J."/>
            <person name="Lara F."/>
            <person name="Le T.-K."/>
            <person name="Lee S.L."/>
            <person name="Legall F.H."/>
            <person name="Lemon S.J."/>
            <person name="Lewis L.R."/>
            <person name="Li B."/>
            <person name="Liu Y."/>
            <person name="Liu Y.-S."/>
            <person name="Lopez J."/>
            <person name="Lozado R.J."/>
            <person name="Lu J."/>
            <person name="Madu R.C."/>
            <person name="Maheshwari M."/>
            <person name="Maheshwari R."/>
            <person name="Malloy K."/>
            <person name="Martinez E."/>
            <person name="Mathew T."/>
            <person name="Mercado I.C."/>
            <person name="Mercado C."/>
            <person name="Meyer B."/>
            <person name="Montgomery K."/>
            <person name="Morgan M.B."/>
            <person name="Munidasa M."/>
            <person name="Nazareth L.V."/>
            <person name="Nelson J."/>
            <person name="Ng B.M."/>
            <person name="Nguyen N.B."/>
            <person name="Nguyen P.Q."/>
            <person name="Nguyen T."/>
            <person name="Obregon M."/>
            <person name="Okwuonu G.O."/>
            <person name="Onwere C.G."/>
            <person name="Orozco G."/>
            <person name="Parra A."/>
            <person name="Patel S."/>
            <person name="Patil S."/>
            <person name="Perez A."/>
            <person name="Perez Y."/>
            <person name="Pham C."/>
            <person name="Primus E.L."/>
            <person name="Pu L.-L."/>
            <person name="Puazo M."/>
            <person name="Qin X."/>
            <person name="Quiroz J.B."/>
            <person name="Reese J."/>
            <person name="Richards S."/>
            <person name="Rives C.M."/>
            <person name="Robberts R."/>
            <person name="Ruiz S.J."/>
            <person name="Ruiz M.J."/>
            <person name="Santibanez J."/>
            <person name="Schneider B.W."/>
            <person name="Sisson I."/>
            <person name="Smith M."/>
            <person name="Sodergren E."/>
            <person name="Song X.-Z."/>
            <person name="Song B.B."/>
            <person name="Summersgill H."/>
            <person name="Thelus R."/>
            <person name="Thornton R.D."/>
            <person name="Trejos Z.Y."/>
            <person name="Usmani K."/>
            <person name="Vattathil S."/>
            <person name="Villasana D."/>
            <person name="Walker D.L."/>
            <person name="Wang S."/>
            <person name="Wang K."/>
            <person name="White C.S."/>
            <person name="Williams A.C."/>
            <person name="Williamson J."/>
            <person name="Wilson K."/>
            <person name="Woghiren I.O."/>
            <person name="Woodworth J.R."/>
            <person name="Worley K.C."/>
            <person name="Wright R.A."/>
            <person name="Wu W."/>
            <person name="Young L."/>
            <person name="Zhang L."/>
            <person name="Zhang J."/>
            <person name="Zhu Y."/>
            <person name="Muzny D.M."/>
            <person name="Weinstock G."/>
            <person name="Gibbs R.A."/>
        </authorList>
    </citation>
    <scope>NUCLEOTIDE SEQUENCE [LARGE SCALE GENOMIC DNA]</scope>
    <source>
        <strain evidence="3">LSR1</strain>
    </source>
</reference>
<reference evidence="2" key="2">
    <citation type="submission" date="2022-06" db="UniProtKB">
        <authorList>
            <consortium name="EnsemblMetazoa"/>
        </authorList>
    </citation>
    <scope>IDENTIFICATION</scope>
</reference>
<dbReference type="KEGG" id="api:115034733"/>
<protein>
    <recommendedName>
        <fullName evidence="1">DET1- and DDB1-associated protein 1 domain-containing protein</fullName>
    </recommendedName>
</protein>
<dbReference type="Proteomes" id="UP000007819">
    <property type="component" value="Unassembled WGS sequence"/>
</dbReference>
<proteinExistence type="predicted"/>
<evidence type="ECO:0000313" key="2">
    <source>
        <dbReference type="EnsemblMetazoa" id="XP_029347992.1"/>
    </source>
</evidence>
<accession>A0A8R2JUW1</accession>
<dbReference type="InterPro" id="IPR018276">
    <property type="entry name" value="DDA1_dom"/>
</dbReference>
<dbReference type="Pfam" id="PF10172">
    <property type="entry name" value="DDA1"/>
    <property type="match status" value="1"/>
</dbReference>
<dbReference type="GeneID" id="115034733"/>
<dbReference type="AlphaFoldDB" id="A0A8R2JUW1"/>